<dbReference type="InterPro" id="IPR046826">
    <property type="entry name" value="PDH_N"/>
</dbReference>
<keyword evidence="6" id="KW-0560">Oxidoreductase</keyword>
<dbReference type="RefSeq" id="WP_095680694.1">
    <property type="nucleotide sequence ID" value="NZ_CP016768.2"/>
</dbReference>
<dbReference type="SUPFAM" id="SSF48179">
    <property type="entry name" value="6-phosphogluconate dehydrogenase C-terminal domain-like"/>
    <property type="match status" value="1"/>
</dbReference>
<comment type="similarity">
    <text evidence="2">Belongs to the prephenate/arogenate dehydrogenase family.</text>
</comment>
<evidence type="ECO:0000256" key="8">
    <source>
        <dbReference type="ARBA" id="ARBA00023141"/>
    </source>
</evidence>
<dbReference type="GO" id="GO:0070403">
    <property type="term" value="F:NAD+ binding"/>
    <property type="evidence" value="ECO:0007669"/>
    <property type="project" value="InterPro"/>
</dbReference>
<dbReference type="GO" id="GO:0006571">
    <property type="term" value="P:tyrosine biosynthetic process"/>
    <property type="evidence" value="ECO:0007669"/>
    <property type="project" value="UniProtKB-UniPathway"/>
</dbReference>
<dbReference type="Proteomes" id="UP000217153">
    <property type="component" value="Chromosome"/>
</dbReference>
<dbReference type="InterPro" id="IPR003099">
    <property type="entry name" value="Prephen_DH"/>
</dbReference>
<keyword evidence="5" id="KW-0827">Tyrosine biosynthesis</keyword>
<dbReference type="EMBL" id="CP016768">
    <property type="protein sequence ID" value="ASY09388.1"/>
    <property type="molecule type" value="Genomic_DNA"/>
</dbReference>
<sequence length="353" mass="37985">MIKKVRIVGAGLIGTSVGLRLKAAGSSVEIIDINSNAMKLAADLVKSEVIAEPDLIIIAVPISANTQTVVEQLSNNSKSIVCDLASVKSDLLLKVKELSANSDNFISLHPMAGRETNGAQNARADLFEGRAWIGVSDSFSHAKNKEIAQNLVEICGGTLYWLNSKEHDDLVAKISHIPQILSSVIAGSLSSLSRENLNLAGQGLRDLTRLASADATLWSQILTENHAAIATQLDLIIDDLNHLKQSITSNNSAAMVDFFNKGNNGKSKIPGKHGAKNRDYSYLPIVIDDKPGELARIFNECAKVSVNIEDLNIEHSPGQETGLITLALSNSDCMKLSNHLENLGFKVHPAKNR</sequence>
<name>A0A249JXX8_9ACTN</name>
<evidence type="ECO:0000256" key="9">
    <source>
        <dbReference type="ARBA" id="ARBA00049260"/>
    </source>
</evidence>
<evidence type="ECO:0000259" key="10">
    <source>
        <dbReference type="PROSITE" id="PS51176"/>
    </source>
</evidence>
<dbReference type="InterPro" id="IPR050812">
    <property type="entry name" value="Preph/Arog_dehydrog"/>
</dbReference>
<accession>A0A249JXX8</accession>
<dbReference type="OrthoDB" id="9802008at2"/>
<evidence type="ECO:0000313" key="13">
    <source>
        <dbReference type="Proteomes" id="UP000217153"/>
    </source>
</evidence>
<feature type="domain" description="ACT" evidence="11">
    <location>
        <begin position="282"/>
        <end position="353"/>
    </location>
</feature>
<dbReference type="EC" id="1.3.1.12" evidence="3"/>
<dbReference type="InterPro" id="IPR045865">
    <property type="entry name" value="ACT-like_dom_sf"/>
</dbReference>
<evidence type="ECO:0000256" key="6">
    <source>
        <dbReference type="ARBA" id="ARBA00023002"/>
    </source>
</evidence>
<proteinExistence type="inferred from homology"/>
<dbReference type="GO" id="GO:0004665">
    <property type="term" value="F:prephenate dehydrogenase (NADP+) activity"/>
    <property type="evidence" value="ECO:0007669"/>
    <property type="project" value="InterPro"/>
</dbReference>
<dbReference type="Gene3D" id="1.10.3660.10">
    <property type="entry name" value="6-phosphogluconate dehydrogenase C-terminal like domain"/>
    <property type="match status" value="1"/>
</dbReference>
<dbReference type="Pfam" id="PF20463">
    <property type="entry name" value="PDH_C"/>
    <property type="match status" value="1"/>
</dbReference>
<dbReference type="InterPro" id="IPR008927">
    <property type="entry name" value="6-PGluconate_DH-like_C_sf"/>
</dbReference>
<dbReference type="SUPFAM" id="SSF51735">
    <property type="entry name" value="NAD(P)-binding Rossmann-fold domains"/>
    <property type="match status" value="1"/>
</dbReference>
<dbReference type="SUPFAM" id="SSF55021">
    <property type="entry name" value="ACT-like"/>
    <property type="match status" value="1"/>
</dbReference>
<evidence type="ECO:0000256" key="5">
    <source>
        <dbReference type="ARBA" id="ARBA00022498"/>
    </source>
</evidence>
<evidence type="ECO:0000259" key="11">
    <source>
        <dbReference type="PROSITE" id="PS51671"/>
    </source>
</evidence>
<reference evidence="13" key="1">
    <citation type="submission" date="2016-10" db="EMBL/GenBank/DDBJ databases">
        <title>High microdiversification within the ubiquitous acI lineage of Actinobacteria.</title>
        <authorList>
            <person name="Neuenschwander S.M."/>
            <person name="Salcher M."/>
            <person name="Ghai R."/>
            <person name="Pernthaler J."/>
        </authorList>
    </citation>
    <scope>NUCLEOTIDE SEQUENCE [LARGE SCALE GENOMIC DNA]</scope>
</reference>
<dbReference type="UniPathway" id="UPA00122">
    <property type="reaction ID" value="UER00961"/>
</dbReference>
<comment type="pathway">
    <text evidence="1">Amino-acid biosynthesis; L-tyrosine biosynthesis; (4-hydroxyphenyl)pyruvate from prephenate (NAD(+) route): step 1/1.</text>
</comment>
<evidence type="ECO:0000256" key="7">
    <source>
        <dbReference type="ARBA" id="ARBA00023027"/>
    </source>
</evidence>
<dbReference type="InterPro" id="IPR002912">
    <property type="entry name" value="ACT_dom"/>
</dbReference>
<dbReference type="PROSITE" id="PS51671">
    <property type="entry name" value="ACT"/>
    <property type="match status" value="1"/>
</dbReference>
<evidence type="ECO:0000256" key="4">
    <source>
        <dbReference type="ARBA" id="ARBA00016891"/>
    </source>
</evidence>
<keyword evidence="13" id="KW-1185">Reference proteome</keyword>
<dbReference type="PANTHER" id="PTHR21363:SF0">
    <property type="entry name" value="PREPHENATE DEHYDROGENASE [NADP(+)]"/>
    <property type="match status" value="1"/>
</dbReference>
<dbReference type="PROSITE" id="PS51176">
    <property type="entry name" value="PDH_ADH"/>
    <property type="match status" value="1"/>
</dbReference>
<dbReference type="InterPro" id="IPR036291">
    <property type="entry name" value="NAD(P)-bd_dom_sf"/>
</dbReference>
<organism evidence="12 13">
    <name type="scientific">Candidatus Nanopelagicus limnae</name>
    <dbReference type="NCBI Taxonomy" id="1884634"/>
    <lineage>
        <taxon>Bacteria</taxon>
        <taxon>Bacillati</taxon>
        <taxon>Actinomycetota</taxon>
        <taxon>Actinomycetes</taxon>
        <taxon>Candidatus Nanopelagicales</taxon>
        <taxon>Candidatus Nanopelagicaceae</taxon>
        <taxon>Candidatus Nanopelagicus</taxon>
    </lineage>
</organism>
<keyword evidence="7" id="KW-0520">NAD</keyword>
<protein>
    <recommendedName>
        <fullName evidence="4">Prephenate dehydrogenase</fullName>
        <ecNumber evidence="3">1.3.1.12</ecNumber>
    </recommendedName>
</protein>
<evidence type="ECO:0000313" key="12">
    <source>
        <dbReference type="EMBL" id="ASY09388.1"/>
    </source>
</evidence>
<comment type="catalytic activity">
    <reaction evidence="9">
        <text>prephenate + NAD(+) = 3-(4-hydroxyphenyl)pyruvate + CO2 + NADH</text>
        <dbReference type="Rhea" id="RHEA:13869"/>
        <dbReference type="ChEBI" id="CHEBI:16526"/>
        <dbReference type="ChEBI" id="CHEBI:29934"/>
        <dbReference type="ChEBI" id="CHEBI:36242"/>
        <dbReference type="ChEBI" id="CHEBI:57540"/>
        <dbReference type="ChEBI" id="CHEBI:57945"/>
        <dbReference type="EC" id="1.3.1.12"/>
    </reaction>
</comment>
<keyword evidence="8" id="KW-0028">Amino-acid biosynthesis</keyword>
<dbReference type="Gene3D" id="3.40.50.720">
    <property type="entry name" value="NAD(P)-binding Rossmann-like Domain"/>
    <property type="match status" value="1"/>
</dbReference>
<dbReference type="Pfam" id="PF02153">
    <property type="entry name" value="PDH_N"/>
    <property type="match status" value="1"/>
</dbReference>
<dbReference type="InterPro" id="IPR046825">
    <property type="entry name" value="PDH_C"/>
</dbReference>
<evidence type="ECO:0000256" key="3">
    <source>
        <dbReference type="ARBA" id="ARBA00012068"/>
    </source>
</evidence>
<gene>
    <name evidence="12" type="ORF">B1s21122_03395</name>
</gene>
<dbReference type="GO" id="GO:0008977">
    <property type="term" value="F:prephenate dehydrogenase (NAD+) activity"/>
    <property type="evidence" value="ECO:0007669"/>
    <property type="project" value="UniProtKB-EC"/>
</dbReference>
<evidence type="ECO:0000256" key="2">
    <source>
        <dbReference type="ARBA" id="ARBA00007964"/>
    </source>
</evidence>
<dbReference type="AlphaFoldDB" id="A0A249JXX8"/>
<evidence type="ECO:0000256" key="1">
    <source>
        <dbReference type="ARBA" id="ARBA00005067"/>
    </source>
</evidence>
<dbReference type="KEGG" id="abam:B1s21122_03395"/>
<keyword evidence="8" id="KW-0057">Aromatic amino acid biosynthesis</keyword>
<feature type="domain" description="Prephenate/arogenate dehydrogenase" evidence="10">
    <location>
        <begin position="3"/>
        <end position="277"/>
    </location>
</feature>
<dbReference type="PANTHER" id="PTHR21363">
    <property type="entry name" value="PREPHENATE DEHYDROGENASE"/>
    <property type="match status" value="1"/>
</dbReference>